<reference evidence="2" key="1">
    <citation type="submission" date="2021-07" db="EMBL/GenBank/DDBJ databases">
        <authorList>
            <person name="Catto M.A."/>
            <person name="Jacobson A."/>
            <person name="Kennedy G."/>
            <person name="Labadie P."/>
            <person name="Hunt B.G."/>
            <person name="Srinivasan R."/>
        </authorList>
    </citation>
    <scope>NUCLEOTIDE SEQUENCE</scope>
    <source>
        <strain evidence="2">PL_HMW_Pooled</strain>
        <tissue evidence="2">Head</tissue>
    </source>
</reference>
<sequence length="76" mass="8640">MASPNLPVVSKGKGGRGIQSHLSWVKMPSDALTECISIRREWMSSKKLSRQFRLSNLQPTISKMLFFYLNCLSSKH</sequence>
<evidence type="ECO:0000313" key="3">
    <source>
        <dbReference type="Proteomes" id="UP001219518"/>
    </source>
</evidence>
<dbReference type="EMBL" id="JAHWGI010000505">
    <property type="protein sequence ID" value="KAK3916250.1"/>
    <property type="molecule type" value="Genomic_DNA"/>
</dbReference>
<accession>A0AAE1LE95</accession>
<protein>
    <submittedName>
        <fullName evidence="2">DNA repair protein RAD4</fullName>
    </submittedName>
</protein>
<gene>
    <name evidence="2" type="ORF">KUF71_006118</name>
    <name evidence="1" type="ORF">KUF71_019704</name>
</gene>
<proteinExistence type="predicted"/>
<keyword evidence="3" id="KW-1185">Reference proteome</keyword>
<dbReference type="AlphaFoldDB" id="A0AAE1LE95"/>
<evidence type="ECO:0000313" key="2">
    <source>
        <dbReference type="EMBL" id="KAK3916250.1"/>
    </source>
</evidence>
<organism evidence="2 3">
    <name type="scientific">Frankliniella fusca</name>
    <dbReference type="NCBI Taxonomy" id="407009"/>
    <lineage>
        <taxon>Eukaryota</taxon>
        <taxon>Metazoa</taxon>
        <taxon>Ecdysozoa</taxon>
        <taxon>Arthropoda</taxon>
        <taxon>Hexapoda</taxon>
        <taxon>Insecta</taxon>
        <taxon>Pterygota</taxon>
        <taxon>Neoptera</taxon>
        <taxon>Paraneoptera</taxon>
        <taxon>Thysanoptera</taxon>
        <taxon>Terebrantia</taxon>
        <taxon>Thripoidea</taxon>
        <taxon>Thripidae</taxon>
        <taxon>Frankliniella</taxon>
    </lineage>
</organism>
<reference evidence="2" key="2">
    <citation type="journal article" date="2023" name="BMC Genomics">
        <title>Pest status, molecular evolution, and epigenetic factors derived from the genome assembly of Frankliniella fusca, a thysanopteran phytovirus vector.</title>
        <authorList>
            <person name="Catto M.A."/>
            <person name="Labadie P.E."/>
            <person name="Jacobson A.L."/>
            <person name="Kennedy G.G."/>
            <person name="Srinivasan R."/>
            <person name="Hunt B.G."/>
        </authorList>
    </citation>
    <scope>NUCLEOTIDE SEQUENCE</scope>
    <source>
        <strain evidence="2">PL_HMW_Pooled</strain>
    </source>
</reference>
<dbReference type="Proteomes" id="UP001219518">
    <property type="component" value="Unassembled WGS sequence"/>
</dbReference>
<name>A0AAE1LE95_9NEOP</name>
<evidence type="ECO:0000313" key="1">
    <source>
        <dbReference type="EMBL" id="KAK3909695.1"/>
    </source>
</evidence>
<dbReference type="EMBL" id="JAHWGI010000108">
    <property type="protein sequence ID" value="KAK3909695.1"/>
    <property type="molecule type" value="Genomic_DNA"/>
</dbReference>
<comment type="caution">
    <text evidence="2">The sequence shown here is derived from an EMBL/GenBank/DDBJ whole genome shotgun (WGS) entry which is preliminary data.</text>
</comment>